<dbReference type="HOGENOM" id="CLU_1190612_0_0_1"/>
<sequence length="233" mass="25851">MFSSVLTLGMATKAAASASMSLSGKNAAGEDNSFDAYQWIGFDGVENCQTLLQAGTSARLIDGKIKYEFWYEFFPEMYQISLPVSPGNNVYVEITATSRTSDEIYLLNESTGENISYNVTTPHEPLCLNHAVWVHENPNFLENSPYWSKFTISDAFVTDEAGRDYDLAGAEGWYLSPDTNPKNFQCHPEVGSSTDVKIVYHGQKPASQGSNRRVKMAPKSGSRTSSSRNCNYW</sequence>
<evidence type="ECO:0000313" key="3">
    <source>
        <dbReference type="EMBL" id="CEJ81865.1"/>
    </source>
</evidence>
<dbReference type="EMBL" id="CDHN01000001">
    <property type="protein sequence ID" value="CEJ81865.1"/>
    <property type="molecule type" value="Genomic_DNA"/>
</dbReference>
<dbReference type="Proteomes" id="UP000039046">
    <property type="component" value="Unassembled WGS sequence"/>
</dbReference>
<proteinExistence type="predicted"/>
<accession>A0A0A1T6T7</accession>
<gene>
    <name evidence="3" type="ORF">VHEMI01972</name>
</gene>
<organism evidence="3 4">
    <name type="scientific">[Torrubiella] hemipterigena</name>
    <dbReference type="NCBI Taxonomy" id="1531966"/>
    <lineage>
        <taxon>Eukaryota</taxon>
        <taxon>Fungi</taxon>
        <taxon>Dikarya</taxon>
        <taxon>Ascomycota</taxon>
        <taxon>Pezizomycotina</taxon>
        <taxon>Sordariomycetes</taxon>
        <taxon>Hypocreomycetidae</taxon>
        <taxon>Hypocreales</taxon>
        <taxon>Clavicipitaceae</taxon>
        <taxon>Clavicipitaceae incertae sedis</taxon>
        <taxon>'Torrubiella' clade</taxon>
    </lineage>
</organism>
<dbReference type="InterPro" id="IPR038656">
    <property type="entry name" value="Peptidase_G1_sf"/>
</dbReference>
<dbReference type="OrthoDB" id="2862635at2759"/>
<evidence type="ECO:0000313" key="4">
    <source>
        <dbReference type="Proteomes" id="UP000039046"/>
    </source>
</evidence>
<feature type="active site" description="Proton acceptor" evidence="1">
    <location>
        <position position="136"/>
    </location>
</feature>
<reference evidence="3 4" key="1">
    <citation type="journal article" date="2015" name="Genome Announc.">
        <title>Draft Genome Sequence and Gene Annotation of the Entomopathogenic Fungus Verticillium hemipterigenum.</title>
        <authorList>
            <person name="Horn F."/>
            <person name="Habel A."/>
            <person name="Scharf D.H."/>
            <person name="Dworschak J."/>
            <person name="Brakhage A.A."/>
            <person name="Guthke R."/>
            <person name="Hertweck C."/>
            <person name="Linde J."/>
        </authorList>
    </citation>
    <scope>NUCLEOTIDE SEQUENCE [LARGE SCALE GENOMIC DNA]</scope>
</reference>
<dbReference type="GO" id="GO:0006508">
    <property type="term" value="P:proteolysis"/>
    <property type="evidence" value="ECO:0007669"/>
    <property type="project" value="InterPro"/>
</dbReference>
<dbReference type="Pfam" id="PF01828">
    <property type="entry name" value="Peptidase_A4"/>
    <property type="match status" value="1"/>
</dbReference>
<evidence type="ECO:0000256" key="2">
    <source>
        <dbReference type="SAM" id="MobiDB-lite"/>
    </source>
</evidence>
<feature type="region of interest" description="Disordered" evidence="2">
    <location>
        <begin position="202"/>
        <end position="233"/>
    </location>
</feature>
<protein>
    <submittedName>
        <fullName evidence="3">Uncharacterized protein</fullName>
    </submittedName>
</protein>
<name>A0A0A1T6T7_9HYPO</name>
<dbReference type="InterPro" id="IPR013320">
    <property type="entry name" value="ConA-like_dom_sf"/>
</dbReference>
<dbReference type="CDD" id="cd13426">
    <property type="entry name" value="Peptidase_G1"/>
    <property type="match status" value="1"/>
</dbReference>
<dbReference type="InterPro" id="IPR000250">
    <property type="entry name" value="Peptidase_G1"/>
</dbReference>
<dbReference type="Gene3D" id="2.60.120.700">
    <property type="entry name" value="Peptidase G1"/>
    <property type="match status" value="1"/>
</dbReference>
<dbReference type="PANTHER" id="PTHR37536">
    <property type="entry name" value="PUTATIVE (AFU_ORTHOLOGUE AFUA_3G02970)-RELATED"/>
    <property type="match status" value="1"/>
</dbReference>
<dbReference type="SUPFAM" id="SSF49899">
    <property type="entry name" value="Concanavalin A-like lectins/glucanases"/>
    <property type="match status" value="1"/>
</dbReference>
<feature type="compositionally biased region" description="Polar residues" evidence="2">
    <location>
        <begin position="221"/>
        <end position="233"/>
    </location>
</feature>
<evidence type="ECO:0000256" key="1">
    <source>
        <dbReference type="PIRSR" id="PIRSR600250-50"/>
    </source>
</evidence>
<keyword evidence="4" id="KW-1185">Reference proteome</keyword>
<dbReference type="AlphaFoldDB" id="A0A0A1T6T7"/>
<dbReference type="STRING" id="1531966.A0A0A1T6T7"/>
<dbReference type="GO" id="GO:0070007">
    <property type="term" value="F:glutamic-type endopeptidase activity"/>
    <property type="evidence" value="ECO:0007669"/>
    <property type="project" value="InterPro"/>
</dbReference>
<dbReference type="PANTHER" id="PTHR37536:SF1">
    <property type="entry name" value="ASPERGILLOPEPSIN, PUTAITVE (AFU_ORTHOLOGUE AFUA_7G01200)"/>
    <property type="match status" value="1"/>
</dbReference>